<accession>A0A246S119</accession>
<name>A0A246S119_9GAMM</name>
<comment type="caution">
    <text evidence="1">The sequence shown here is derived from an EMBL/GenBank/DDBJ whole genome shotgun (WGS) entry which is preliminary data.</text>
</comment>
<evidence type="ECO:0000313" key="1">
    <source>
        <dbReference type="EMBL" id="OWV29485.1"/>
    </source>
</evidence>
<dbReference type="RefSeq" id="WP_088700379.1">
    <property type="nucleotide sequence ID" value="NZ_JPUA01000032.1"/>
</dbReference>
<reference evidence="1 2" key="1">
    <citation type="submission" date="2014-08" db="EMBL/GenBank/DDBJ databases">
        <title>Draft genome sequence of a novel L-asparaginase producing marine bacterium, Halomonas campaniensis.</title>
        <authorList>
            <person name="Sundarakrishnan B."/>
            <person name="Moushumi Priya A."/>
            <person name="Raman G."/>
            <person name="Sakthivel N."/>
            <person name="Park S."/>
            <person name="Jayachandran S."/>
        </authorList>
    </citation>
    <scope>NUCLEOTIDE SEQUENCE [LARGE SCALE GENOMIC DNA]</scope>
    <source>
        <strain evidence="1 2">SK03</strain>
    </source>
</reference>
<evidence type="ECO:0000313" key="2">
    <source>
        <dbReference type="Proteomes" id="UP000197334"/>
    </source>
</evidence>
<dbReference type="OrthoDB" id="9813719at2"/>
<dbReference type="Proteomes" id="UP000197334">
    <property type="component" value="Unassembled WGS sequence"/>
</dbReference>
<protein>
    <submittedName>
        <fullName evidence="1">Uncharacterized protein</fullName>
    </submittedName>
</protein>
<organism evidence="1 2">
    <name type="scientific">Halomonas campaniensis</name>
    <dbReference type="NCBI Taxonomy" id="213554"/>
    <lineage>
        <taxon>Bacteria</taxon>
        <taxon>Pseudomonadati</taxon>
        <taxon>Pseudomonadota</taxon>
        <taxon>Gammaproteobacteria</taxon>
        <taxon>Oceanospirillales</taxon>
        <taxon>Halomonadaceae</taxon>
        <taxon>Halomonas</taxon>
    </lineage>
</organism>
<dbReference type="EMBL" id="JPUA01000032">
    <property type="protein sequence ID" value="OWV29485.1"/>
    <property type="molecule type" value="Genomic_DNA"/>
</dbReference>
<proteinExistence type="predicted"/>
<keyword evidence="2" id="KW-1185">Reference proteome</keyword>
<sequence length="126" mass="13662">MSNLNLFGHELVVDNFAGGGGASEGIEQALGRSVDLAINGGCQMSIEINELESGGSITVATKGHVDPQKFVEAYGERSGDPKEDWPSIEEVQHVYMRKTPRDGFESWWTQCEKGRGAFPATIMGPF</sequence>
<gene>
    <name evidence="1" type="ORF">JI62_11810</name>
</gene>
<dbReference type="AlphaFoldDB" id="A0A246S119"/>